<protein>
    <submittedName>
        <fullName evidence="7">L-idonate 5-dehydrogenase</fullName>
    </submittedName>
</protein>
<evidence type="ECO:0000256" key="5">
    <source>
        <dbReference type="ARBA" id="ARBA00023002"/>
    </source>
</evidence>
<dbReference type="InterPro" id="IPR020843">
    <property type="entry name" value="ER"/>
</dbReference>
<dbReference type="InterPro" id="IPR036291">
    <property type="entry name" value="NAD(P)-bd_dom_sf"/>
</dbReference>
<dbReference type="Pfam" id="PF08240">
    <property type="entry name" value="ADH_N"/>
    <property type="match status" value="1"/>
</dbReference>
<sequence length="340" mass="36011">MTYLTTKLTSAQTIELQNASLPETIEDGHVRLKLATASLCGTDLHYFKHFSNAGFKLQNPVTLGHEACAYVVDANGSDLQTGQLVALNPIMNCGQCGACKRGEVNLCTAKKFPGSATTVPHLDGFFREQFDHPVAQCRPVAKEINPNHLTFAEPLACALHALNKGGVSKGDKVLITGCGPMGLLAIAGAAARGANVTCSDIRQEAADVGVKAGAQNALVVGQFDECDIDRQFDVVIEASGAIPAFNMALRAIRQKGTVSILSNIQLSKAEVALHLIMLKEIVVVGSFQFNQEFEEAVKLIESGKIDFDTLTAATYQLSNAADALELMASGGANGKILLQP</sequence>
<accession>A0A0M9GLW7</accession>
<name>A0A0M9GLW7_9HYPH</name>
<dbReference type="SUPFAM" id="SSF51735">
    <property type="entry name" value="NAD(P)-binding Rossmann-fold domains"/>
    <property type="match status" value="1"/>
</dbReference>
<dbReference type="PATRIC" id="fig|1514904.3.peg.1134"/>
<feature type="domain" description="Enoyl reductase (ER)" evidence="6">
    <location>
        <begin position="9"/>
        <end position="338"/>
    </location>
</feature>
<comment type="cofactor">
    <cofactor evidence="1">
        <name>Zn(2+)</name>
        <dbReference type="ChEBI" id="CHEBI:29105"/>
    </cofactor>
</comment>
<dbReference type="InterPro" id="IPR013149">
    <property type="entry name" value="ADH-like_C"/>
</dbReference>
<dbReference type="EMBL" id="JXMU01000016">
    <property type="protein sequence ID" value="KPB00823.1"/>
    <property type="molecule type" value="Genomic_DNA"/>
</dbReference>
<gene>
    <name evidence="7" type="ORF">SU32_11455</name>
</gene>
<dbReference type="AlphaFoldDB" id="A0A0M9GLW7"/>
<evidence type="ECO:0000259" key="6">
    <source>
        <dbReference type="SMART" id="SM00829"/>
    </source>
</evidence>
<evidence type="ECO:0000313" key="8">
    <source>
        <dbReference type="Proteomes" id="UP000038011"/>
    </source>
</evidence>
<dbReference type="SUPFAM" id="SSF50129">
    <property type="entry name" value="GroES-like"/>
    <property type="match status" value="1"/>
</dbReference>
<comment type="caution">
    <text evidence="7">The sequence shown here is derived from an EMBL/GenBank/DDBJ whole genome shotgun (WGS) entry which is preliminary data.</text>
</comment>
<dbReference type="PANTHER" id="PTHR43161">
    <property type="entry name" value="SORBITOL DEHYDROGENASE"/>
    <property type="match status" value="1"/>
</dbReference>
<dbReference type="Gene3D" id="3.90.180.10">
    <property type="entry name" value="Medium-chain alcohol dehydrogenases, catalytic domain"/>
    <property type="match status" value="1"/>
</dbReference>
<keyword evidence="5" id="KW-0560">Oxidoreductase</keyword>
<dbReference type="SMART" id="SM00829">
    <property type="entry name" value="PKS_ER"/>
    <property type="match status" value="1"/>
</dbReference>
<dbReference type="OrthoDB" id="5295340at2"/>
<dbReference type="InterPro" id="IPR013154">
    <property type="entry name" value="ADH-like_N"/>
</dbReference>
<comment type="similarity">
    <text evidence="2">Belongs to the zinc-containing alcohol dehydrogenase family.</text>
</comment>
<dbReference type="InterPro" id="IPR011032">
    <property type="entry name" value="GroES-like_sf"/>
</dbReference>
<dbReference type="Pfam" id="PF00107">
    <property type="entry name" value="ADH_zinc_N"/>
    <property type="match status" value="1"/>
</dbReference>
<dbReference type="Proteomes" id="UP000038011">
    <property type="component" value="Unassembled WGS sequence"/>
</dbReference>
<dbReference type="GO" id="GO:0016491">
    <property type="term" value="F:oxidoreductase activity"/>
    <property type="evidence" value="ECO:0007669"/>
    <property type="project" value="UniProtKB-KW"/>
</dbReference>
<evidence type="ECO:0000256" key="3">
    <source>
        <dbReference type="ARBA" id="ARBA00022723"/>
    </source>
</evidence>
<reference evidence="7 8" key="1">
    <citation type="submission" date="2015-01" db="EMBL/GenBank/DDBJ databases">
        <title>Ahrensia donghaiensis sp. nov., a novel dimethylsulphoniopropionate-cleavage bacterium isolated from seawater and emended descriptions of the genus Ahrensia and Ahrensia kielensis.</title>
        <authorList>
            <person name="Liu J."/>
        </authorList>
    </citation>
    <scope>NUCLEOTIDE SEQUENCE [LARGE SCALE GENOMIC DNA]</scope>
    <source>
        <strain evidence="7 8">LZD062</strain>
    </source>
</reference>
<dbReference type="RefSeq" id="WP_053999509.1">
    <property type="nucleotide sequence ID" value="NZ_JXMU01000016.1"/>
</dbReference>
<organism evidence="7 8">
    <name type="scientific">Ahrensia marina</name>
    <dbReference type="NCBI Taxonomy" id="1514904"/>
    <lineage>
        <taxon>Bacteria</taxon>
        <taxon>Pseudomonadati</taxon>
        <taxon>Pseudomonadota</taxon>
        <taxon>Alphaproteobacteria</taxon>
        <taxon>Hyphomicrobiales</taxon>
        <taxon>Ahrensiaceae</taxon>
        <taxon>Ahrensia</taxon>
    </lineage>
</organism>
<evidence type="ECO:0000256" key="2">
    <source>
        <dbReference type="ARBA" id="ARBA00008072"/>
    </source>
</evidence>
<dbReference type="Gene3D" id="3.40.50.720">
    <property type="entry name" value="NAD(P)-binding Rossmann-like Domain"/>
    <property type="match status" value="1"/>
</dbReference>
<evidence type="ECO:0000256" key="4">
    <source>
        <dbReference type="ARBA" id="ARBA00022833"/>
    </source>
</evidence>
<dbReference type="PANTHER" id="PTHR43161:SF9">
    <property type="entry name" value="SORBITOL DEHYDROGENASE"/>
    <property type="match status" value="1"/>
</dbReference>
<evidence type="ECO:0000256" key="1">
    <source>
        <dbReference type="ARBA" id="ARBA00001947"/>
    </source>
</evidence>
<proteinExistence type="inferred from homology"/>
<evidence type="ECO:0000313" key="7">
    <source>
        <dbReference type="EMBL" id="KPB00823.1"/>
    </source>
</evidence>
<keyword evidence="4" id="KW-0862">Zinc</keyword>
<keyword evidence="8" id="KW-1185">Reference proteome</keyword>
<keyword evidence="3" id="KW-0479">Metal-binding</keyword>
<dbReference type="GO" id="GO:0046872">
    <property type="term" value="F:metal ion binding"/>
    <property type="evidence" value="ECO:0007669"/>
    <property type="project" value="UniProtKB-KW"/>
</dbReference>
<dbReference type="STRING" id="1514904.SU32_11455"/>